<accession>A0AAD5T996</accession>
<protein>
    <submittedName>
        <fullName evidence="2">Uncharacterized protein</fullName>
    </submittedName>
</protein>
<evidence type="ECO:0000313" key="2">
    <source>
        <dbReference type="EMBL" id="KAJ3140891.1"/>
    </source>
</evidence>
<comment type="caution">
    <text evidence="2">The sequence shown here is derived from an EMBL/GenBank/DDBJ whole genome shotgun (WGS) entry which is preliminary data.</text>
</comment>
<reference evidence="2" key="1">
    <citation type="submission" date="2020-05" db="EMBL/GenBank/DDBJ databases">
        <title>Phylogenomic resolution of chytrid fungi.</title>
        <authorList>
            <person name="Stajich J.E."/>
            <person name="Amses K."/>
            <person name="Simmons R."/>
            <person name="Seto K."/>
            <person name="Myers J."/>
            <person name="Bonds A."/>
            <person name="Quandt C.A."/>
            <person name="Barry K."/>
            <person name="Liu P."/>
            <person name="Grigoriev I."/>
            <person name="Longcore J.E."/>
            <person name="James T.Y."/>
        </authorList>
    </citation>
    <scope>NUCLEOTIDE SEQUENCE</scope>
    <source>
        <strain evidence="2">JEL0513</strain>
    </source>
</reference>
<dbReference type="CDD" id="cd12087">
    <property type="entry name" value="TM_EGFR-like"/>
    <property type="match status" value="1"/>
</dbReference>
<sequence>MLSISSPTTEKTLTCLCRKDTTHFIGGDSTMSTARLNFLLALSLLIYAIRVRASTTVQCLNTYTTDYNSCNDIVSLFDVSSDGNSAIYIQDSSASTIIANLTLPLFEQLNVGVVDCSDPDVFLTDGTAVCVNGVIQTDDNIEIESTAGLVATEEGVVNAAEVTVSLALIEPSVNSYTESAQASQTTQTAITTPTQAIAPVAMNTISQSNTAGSAVSAILPTSLIGSVIGACLVTIITVGGIAVYRRRKISKTVSVAGDENGLNNDEIWNTINIYAGSTKSTPYLPEIASIHQSVIDLPVREAGNGSICEFSDLITDMYNNILEEIDG</sequence>
<gene>
    <name evidence="2" type="ORF">HK100_008430</name>
</gene>
<keyword evidence="1" id="KW-0472">Membrane</keyword>
<organism evidence="2 3">
    <name type="scientific">Physocladia obscura</name>
    <dbReference type="NCBI Taxonomy" id="109957"/>
    <lineage>
        <taxon>Eukaryota</taxon>
        <taxon>Fungi</taxon>
        <taxon>Fungi incertae sedis</taxon>
        <taxon>Chytridiomycota</taxon>
        <taxon>Chytridiomycota incertae sedis</taxon>
        <taxon>Chytridiomycetes</taxon>
        <taxon>Chytridiales</taxon>
        <taxon>Chytriomycetaceae</taxon>
        <taxon>Physocladia</taxon>
    </lineage>
</organism>
<keyword evidence="3" id="KW-1185">Reference proteome</keyword>
<dbReference type="Proteomes" id="UP001211907">
    <property type="component" value="Unassembled WGS sequence"/>
</dbReference>
<name>A0AAD5T996_9FUNG</name>
<dbReference type="EMBL" id="JADGJH010000041">
    <property type="protein sequence ID" value="KAJ3140891.1"/>
    <property type="molecule type" value="Genomic_DNA"/>
</dbReference>
<proteinExistence type="predicted"/>
<dbReference type="AlphaFoldDB" id="A0AAD5T996"/>
<keyword evidence="1" id="KW-0812">Transmembrane</keyword>
<evidence type="ECO:0000313" key="3">
    <source>
        <dbReference type="Proteomes" id="UP001211907"/>
    </source>
</evidence>
<keyword evidence="1" id="KW-1133">Transmembrane helix</keyword>
<evidence type="ECO:0000256" key="1">
    <source>
        <dbReference type="SAM" id="Phobius"/>
    </source>
</evidence>
<feature type="transmembrane region" description="Helical" evidence="1">
    <location>
        <begin position="223"/>
        <end position="244"/>
    </location>
</feature>